<dbReference type="Proteomes" id="UP001148838">
    <property type="component" value="Unassembled WGS sequence"/>
</dbReference>
<sequence>MFRLLSKFGKNVISSSQVDNVGQVIGYGSMGLTGYMIYNLFTGNQEKSNIETEDVLFKHRTRRHPPEEENLESPSEEVVKVTEYDRYKPRKVPPGKFACIREFYKRVMGEDAFKNEPPLFDMPDPEEIAPTEIIDDNEDDDEEEVEEEVEETVVAEEVQGTRKEEDKSLPNTPDKRTRRQNAIDRKYQSFSCQSRCRHYSVKCSACSGFQNLISRDVDTTAYNAVHLRFSEFNQSRCRHYSESIRDLRLWRILRRLQETGTRSVNYNDYGSEFRFLMRSIEKQYDATDK</sequence>
<proteinExistence type="predicted"/>
<dbReference type="EMBL" id="JAJSOF020000013">
    <property type="protein sequence ID" value="KAJ4443208.1"/>
    <property type="molecule type" value="Genomic_DNA"/>
</dbReference>
<name>A0ABQ8TB98_PERAM</name>
<evidence type="ECO:0000256" key="1">
    <source>
        <dbReference type="SAM" id="MobiDB-lite"/>
    </source>
</evidence>
<evidence type="ECO:0000313" key="2">
    <source>
        <dbReference type="EMBL" id="KAJ4443208.1"/>
    </source>
</evidence>
<reference evidence="2 3" key="1">
    <citation type="journal article" date="2022" name="Allergy">
        <title>Genome assembly and annotation of Periplaneta americana reveal a comprehensive cockroach allergen profile.</title>
        <authorList>
            <person name="Wang L."/>
            <person name="Xiong Q."/>
            <person name="Saelim N."/>
            <person name="Wang L."/>
            <person name="Nong W."/>
            <person name="Wan A.T."/>
            <person name="Shi M."/>
            <person name="Liu X."/>
            <person name="Cao Q."/>
            <person name="Hui J.H.L."/>
            <person name="Sookrung N."/>
            <person name="Leung T.F."/>
            <person name="Tungtrongchitr A."/>
            <person name="Tsui S.K.W."/>
        </authorList>
    </citation>
    <scope>NUCLEOTIDE SEQUENCE [LARGE SCALE GENOMIC DNA]</scope>
    <source>
        <strain evidence="2">PWHHKU_190912</strain>
    </source>
</reference>
<feature type="compositionally biased region" description="Basic and acidic residues" evidence="1">
    <location>
        <begin position="159"/>
        <end position="168"/>
    </location>
</feature>
<organism evidence="2 3">
    <name type="scientific">Periplaneta americana</name>
    <name type="common">American cockroach</name>
    <name type="synonym">Blatta americana</name>
    <dbReference type="NCBI Taxonomy" id="6978"/>
    <lineage>
        <taxon>Eukaryota</taxon>
        <taxon>Metazoa</taxon>
        <taxon>Ecdysozoa</taxon>
        <taxon>Arthropoda</taxon>
        <taxon>Hexapoda</taxon>
        <taxon>Insecta</taxon>
        <taxon>Pterygota</taxon>
        <taxon>Neoptera</taxon>
        <taxon>Polyneoptera</taxon>
        <taxon>Dictyoptera</taxon>
        <taxon>Blattodea</taxon>
        <taxon>Blattoidea</taxon>
        <taxon>Blattidae</taxon>
        <taxon>Blattinae</taxon>
        <taxon>Periplaneta</taxon>
    </lineage>
</organism>
<protein>
    <submittedName>
        <fullName evidence="2">Uncharacterized protein</fullName>
    </submittedName>
</protein>
<evidence type="ECO:0000313" key="3">
    <source>
        <dbReference type="Proteomes" id="UP001148838"/>
    </source>
</evidence>
<feature type="compositionally biased region" description="Acidic residues" evidence="1">
    <location>
        <begin position="135"/>
        <end position="154"/>
    </location>
</feature>
<comment type="caution">
    <text evidence="2">The sequence shown here is derived from an EMBL/GenBank/DDBJ whole genome shotgun (WGS) entry which is preliminary data.</text>
</comment>
<keyword evidence="3" id="KW-1185">Reference proteome</keyword>
<gene>
    <name evidence="2" type="ORF">ANN_04875</name>
</gene>
<feature type="region of interest" description="Disordered" evidence="1">
    <location>
        <begin position="135"/>
        <end position="182"/>
    </location>
</feature>
<accession>A0ABQ8TB98</accession>